<keyword evidence="1" id="KW-0732">Signal</keyword>
<reference evidence="2 3" key="1">
    <citation type="submission" date="2022-04" db="EMBL/GenBank/DDBJ databases">
        <title>Genome draft of Actinomadura sp. ATCC 31491.</title>
        <authorList>
            <person name="Shi X."/>
            <person name="Du Y."/>
        </authorList>
    </citation>
    <scope>NUCLEOTIDE SEQUENCE [LARGE SCALE GENOMIC DNA]</scope>
    <source>
        <strain evidence="2 3">ATCC 31491</strain>
    </source>
</reference>
<dbReference type="RefSeq" id="WP_242380896.1">
    <property type="nucleotide sequence ID" value="NZ_JAKRKC020000001.1"/>
</dbReference>
<feature type="signal peptide" evidence="1">
    <location>
        <begin position="1"/>
        <end position="20"/>
    </location>
</feature>
<feature type="chain" id="PRO_5046899866" description="Spore-associated protein A" evidence="1">
    <location>
        <begin position="21"/>
        <end position="131"/>
    </location>
</feature>
<comment type="caution">
    <text evidence="2">The sequence shown here is derived from an EMBL/GenBank/DDBJ whole genome shotgun (WGS) entry which is preliminary data.</text>
</comment>
<evidence type="ECO:0008006" key="4">
    <source>
        <dbReference type="Google" id="ProtNLM"/>
    </source>
</evidence>
<protein>
    <recommendedName>
        <fullName evidence="4">Spore-associated protein A</fullName>
    </recommendedName>
</protein>
<accession>A0ABT0FJH7</accession>
<gene>
    <name evidence="2" type="ORF">MF672_001460</name>
</gene>
<name>A0ABT0FJH7_9ACTN</name>
<dbReference type="Proteomes" id="UP001317259">
    <property type="component" value="Unassembled WGS sequence"/>
</dbReference>
<dbReference type="EMBL" id="JAKRKC020000001">
    <property type="protein sequence ID" value="MCK2212472.1"/>
    <property type="molecule type" value="Genomic_DNA"/>
</dbReference>
<sequence>MFRRLAATALAAAAATTLIAAPAAAATSSAQLIRTKVSFGRCEDTCKIKVRIRNVSGKYLYNVRLNARLSIDGRSAGTCYDYVGTIRPYRVRYAACTVRTARLADLYNAALDGRIEGRPYARTNVSYKYYR</sequence>
<proteinExistence type="predicted"/>
<evidence type="ECO:0000256" key="1">
    <source>
        <dbReference type="SAM" id="SignalP"/>
    </source>
</evidence>
<organism evidence="2 3">
    <name type="scientific">Actinomadura luzonensis</name>
    <dbReference type="NCBI Taxonomy" id="2805427"/>
    <lineage>
        <taxon>Bacteria</taxon>
        <taxon>Bacillati</taxon>
        <taxon>Actinomycetota</taxon>
        <taxon>Actinomycetes</taxon>
        <taxon>Streptosporangiales</taxon>
        <taxon>Thermomonosporaceae</taxon>
        <taxon>Actinomadura</taxon>
    </lineage>
</organism>
<evidence type="ECO:0000313" key="3">
    <source>
        <dbReference type="Proteomes" id="UP001317259"/>
    </source>
</evidence>
<keyword evidence="3" id="KW-1185">Reference proteome</keyword>
<evidence type="ECO:0000313" key="2">
    <source>
        <dbReference type="EMBL" id="MCK2212472.1"/>
    </source>
</evidence>